<dbReference type="GO" id="GO:0007095">
    <property type="term" value="P:mitotic G2 DNA damage checkpoint signaling"/>
    <property type="evidence" value="ECO:0007669"/>
    <property type="project" value="TreeGrafter"/>
</dbReference>
<keyword evidence="8" id="KW-1185">Reference proteome</keyword>
<feature type="repeat" description="WD" evidence="6">
    <location>
        <begin position="59"/>
        <end position="100"/>
    </location>
</feature>
<keyword evidence="2 6" id="KW-0853">WD repeat</keyword>
<dbReference type="InterPro" id="IPR036322">
    <property type="entry name" value="WD40_repeat_dom_sf"/>
</dbReference>
<keyword evidence="4" id="KW-0833">Ubl conjugation pathway</keyword>
<organism evidence="7 8">
    <name type="scientific">Sinocyclocheilus rhinocerous</name>
    <dbReference type="NCBI Taxonomy" id="307959"/>
    <lineage>
        <taxon>Eukaryota</taxon>
        <taxon>Metazoa</taxon>
        <taxon>Chordata</taxon>
        <taxon>Craniata</taxon>
        <taxon>Vertebrata</taxon>
        <taxon>Euteleostomi</taxon>
        <taxon>Actinopterygii</taxon>
        <taxon>Neopterygii</taxon>
        <taxon>Teleostei</taxon>
        <taxon>Ostariophysi</taxon>
        <taxon>Cypriniformes</taxon>
        <taxon>Cyprinidae</taxon>
        <taxon>Cyprininae</taxon>
        <taxon>Sinocyclocheilus</taxon>
    </lineage>
</organism>
<evidence type="ECO:0000256" key="2">
    <source>
        <dbReference type="ARBA" id="ARBA00022574"/>
    </source>
</evidence>
<dbReference type="AlphaFoldDB" id="A0A673FS48"/>
<dbReference type="GO" id="GO:0043161">
    <property type="term" value="P:proteasome-mediated ubiquitin-dependent protein catabolic process"/>
    <property type="evidence" value="ECO:0007669"/>
    <property type="project" value="TreeGrafter"/>
</dbReference>
<dbReference type="InterPro" id="IPR019775">
    <property type="entry name" value="WD40_repeat_CS"/>
</dbReference>
<protein>
    <submittedName>
        <fullName evidence="7">Uncharacterized protein</fullName>
    </submittedName>
</protein>
<evidence type="ECO:0000313" key="7">
    <source>
        <dbReference type="Ensembl" id="ENSSRHP00000002165.1"/>
    </source>
</evidence>
<dbReference type="PANTHER" id="PTHR22852:SF0">
    <property type="entry name" value="DENTICLELESS PROTEIN HOMOLOG"/>
    <property type="match status" value="1"/>
</dbReference>
<dbReference type="Ensembl" id="ENSSRHT00000002250.1">
    <property type="protein sequence ID" value="ENSSRHP00000002165.1"/>
    <property type="gene ID" value="ENSSRHG00000001516.1"/>
</dbReference>
<dbReference type="Gene3D" id="2.130.10.10">
    <property type="entry name" value="YVTN repeat-like/Quinoprotein amine dehydrogenase"/>
    <property type="match status" value="1"/>
</dbReference>
<accession>A0A673FS48</accession>
<reference evidence="7" key="1">
    <citation type="submission" date="2025-08" db="UniProtKB">
        <authorList>
            <consortium name="Ensembl"/>
        </authorList>
    </citation>
    <scope>IDENTIFICATION</scope>
</reference>
<evidence type="ECO:0000256" key="6">
    <source>
        <dbReference type="PROSITE-ProRule" id="PRU00221"/>
    </source>
</evidence>
<evidence type="ECO:0000256" key="5">
    <source>
        <dbReference type="ARBA" id="ARBA00038344"/>
    </source>
</evidence>
<sequence>CARQDEHISYGASPAAVPPFGCTFSSAPGQQSSLAVANEEGFVTIFNTGEKQSSVLKEWQAHDNAVFDIAWVPGANRLVTASGDQTACLWDVITGDLLGTFKGHHCSLKSVAFSKI</sequence>
<dbReference type="PROSITE" id="PS50294">
    <property type="entry name" value="WD_REPEATS_REGION"/>
    <property type="match status" value="1"/>
</dbReference>
<evidence type="ECO:0000256" key="3">
    <source>
        <dbReference type="ARBA" id="ARBA00022737"/>
    </source>
</evidence>
<dbReference type="SMART" id="SM00320">
    <property type="entry name" value="WD40"/>
    <property type="match status" value="1"/>
</dbReference>
<comment type="pathway">
    <text evidence="1">Protein modification; protein ubiquitination.</text>
</comment>
<dbReference type="PANTHER" id="PTHR22852">
    <property type="entry name" value="LETHAL 2 DENTICLELESS PROTEIN RETINOIC ACID-REGULATED NUCLEAR MATRIX-ASSOCIATED PROTEIN"/>
    <property type="match status" value="1"/>
</dbReference>
<proteinExistence type="inferred from homology"/>
<keyword evidence="3" id="KW-0677">Repeat</keyword>
<dbReference type="PROSITE" id="PS00678">
    <property type="entry name" value="WD_REPEATS_1"/>
    <property type="match status" value="1"/>
</dbReference>
<evidence type="ECO:0000256" key="4">
    <source>
        <dbReference type="ARBA" id="ARBA00022786"/>
    </source>
</evidence>
<evidence type="ECO:0000256" key="1">
    <source>
        <dbReference type="ARBA" id="ARBA00004906"/>
    </source>
</evidence>
<evidence type="ECO:0000313" key="8">
    <source>
        <dbReference type="Proteomes" id="UP000472270"/>
    </source>
</evidence>
<name>A0A673FS48_9TELE</name>
<dbReference type="GO" id="GO:0005634">
    <property type="term" value="C:nucleus"/>
    <property type="evidence" value="ECO:0007669"/>
    <property type="project" value="TreeGrafter"/>
</dbReference>
<dbReference type="SUPFAM" id="SSF50978">
    <property type="entry name" value="WD40 repeat-like"/>
    <property type="match status" value="1"/>
</dbReference>
<dbReference type="Pfam" id="PF00400">
    <property type="entry name" value="WD40"/>
    <property type="match status" value="1"/>
</dbReference>
<dbReference type="Proteomes" id="UP000472270">
    <property type="component" value="Unassembled WGS sequence"/>
</dbReference>
<dbReference type="PROSITE" id="PS50082">
    <property type="entry name" value="WD_REPEATS_2"/>
    <property type="match status" value="1"/>
</dbReference>
<dbReference type="InterPro" id="IPR051865">
    <property type="entry name" value="WD-repeat_CDT2_adapter"/>
</dbReference>
<dbReference type="GO" id="GO:0030674">
    <property type="term" value="F:protein-macromolecule adaptor activity"/>
    <property type="evidence" value="ECO:0007669"/>
    <property type="project" value="TreeGrafter"/>
</dbReference>
<reference evidence="7" key="2">
    <citation type="submission" date="2025-09" db="UniProtKB">
        <authorList>
            <consortium name="Ensembl"/>
        </authorList>
    </citation>
    <scope>IDENTIFICATION</scope>
</reference>
<dbReference type="InterPro" id="IPR015943">
    <property type="entry name" value="WD40/YVTN_repeat-like_dom_sf"/>
</dbReference>
<comment type="similarity">
    <text evidence="5">Belongs to the WD repeat cdt2 family.</text>
</comment>
<dbReference type="InterPro" id="IPR001680">
    <property type="entry name" value="WD40_rpt"/>
</dbReference>